<dbReference type="SUPFAM" id="SSF81296">
    <property type="entry name" value="E set domains"/>
    <property type="match status" value="1"/>
</dbReference>
<feature type="domain" description="DUF4082" evidence="4">
    <location>
        <begin position="646"/>
        <end position="792"/>
    </location>
</feature>
<dbReference type="Gene3D" id="2.60.40.1220">
    <property type="match status" value="1"/>
</dbReference>
<dbReference type="Pfam" id="PF20254">
    <property type="entry name" value="DMFA2_C"/>
    <property type="match status" value="1"/>
</dbReference>
<organism evidence="6 7">
    <name type="scientific">Dendronalium phyllosphericum CENA369</name>
    <dbReference type="NCBI Taxonomy" id="1725256"/>
    <lineage>
        <taxon>Bacteria</taxon>
        <taxon>Bacillati</taxon>
        <taxon>Cyanobacteriota</taxon>
        <taxon>Cyanophyceae</taxon>
        <taxon>Nostocales</taxon>
        <taxon>Nostocaceae</taxon>
        <taxon>Dendronalium</taxon>
        <taxon>Dendronalium phyllosphericum</taxon>
    </lineage>
</organism>
<dbReference type="InterPro" id="IPR032812">
    <property type="entry name" value="SbsA_Ig"/>
</dbReference>
<dbReference type="Pfam" id="PF13313">
    <property type="entry name" value="DUF4082"/>
    <property type="match status" value="2"/>
</dbReference>
<dbReference type="AlphaFoldDB" id="A0A8J7I0M2"/>
<dbReference type="EMBL" id="JAECZA010000044">
    <property type="protein sequence ID" value="MBH8573809.1"/>
    <property type="molecule type" value="Genomic_DNA"/>
</dbReference>
<dbReference type="Pfam" id="PF13205">
    <property type="entry name" value="Big_5"/>
    <property type="match status" value="1"/>
</dbReference>
<dbReference type="Pfam" id="PF17957">
    <property type="entry name" value="Big_7"/>
    <property type="match status" value="1"/>
</dbReference>
<proteinExistence type="predicted"/>
<feature type="region of interest" description="Disordered" evidence="2">
    <location>
        <begin position="532"/>
        <end position="557"/>
    </location>
</feature>
<dbReference type="Proteomes" id="UP000662314">
    <property type="component" value="Unassembled WGS sequence"/>
</dbReference>
<feature type="compositionally biased region" description="Low complexity" evidence="2">
    <location>
        <begin position="538"/>
        <end position="553"/>
    </location>
</feature>
<evidence type="ECO:0000259" key="3">
    <source>
        <dbReference type="Pfam" id="PF13205"/>
    </source>
</evidence>
<protein>
    <submittedName>
        <fullName evidence="6">DUF4082 domain-containing protein</fullName>
    </submittedName>
</protein>
<keyword evidence="1" id="KW-0732">Signal</keyword>
<evidence type="ECO:0000259" key="5">
    <source>
        <dbReference type="Pfam" id="PF20254"/>
    </source>
</evidence>
<dbReference type="Gene3D" id="2.60.40.650">
    <property type="match status" value="1"/>
</dbReference>
<accession>A0A8J7I0M2</accession>
<dbReference type="InterPro" id="IPR014756">
    <property type="entry name" value="Ig_E-set"/>
</dbReference>
<feature type="domain" description="N,N-dimethylformamidase beta subunit-like C-terminal" evidence="5">
    <location>
        <begin position="97"/>
        <end position="497"/>
    </location>
</feature>
<dbReference type="InterPro" id="IPR014755">
    <property type="entry name" value="Cu-Rt/internalin_Ig-like"/>
</dbReference>
<feature type="domain" description="SbsA Ig-like" evidence="3">
    <location>
        <begin position="803"/>
        <end position="913"/>
    </location>
</feature>
<name>A0A8J7I0M2_9NOST</name>
<gene>
    <name evidence="6" type="ORF">I8752_12410</name>
</gene>
<dbReference type="InterPro" id="IPR046540">
    <property type="entry name" value="DMFA2_C"/>
</dbReference>
<evidence type="ECO:0000313" key="6">
    <source>
        <dbReference type="EMBL" id="MBH8573809.1"/>
    </source>
</evidence>
<dbReference type="RefSeq" id="WP_214432625.1">
    <property type="nucleotide sequence ID" value="NZ_CAWPUQ010000256.1"/>
</dbReference>
<evidence type="ECO:0000259" key="4">
    <source>
        <dbReference type="Pfam" id="PF13313"/>
    </source>
</evidence>
<reference evidence="6 7" key="1">
    <citation type="journal article" date="2021" name="Int. J. Syst. Evol. Microbiol.">
        <title>Amazonocrinis nigriterrae gen. nov., sp. nov., Atlanticothrix silvestris gen. nov., sp. nov. and Dendronalium phyllosphericum gen. nov., sp. nov., nostocacean cyanobacteria from Brazilian environments.</title>
        <authorList>
            <person name="Alvarenga D.O."/>
            <person name="Andreote A.P.D."/>
            <person name="Branco L.H.Z."/>
            <person name="Delbaje E."/>
            <person name="Cruz R.B."/>
            <person name="Varani A.M."/>
            <person name="Fiore M.F."/>
        </authorList>
    </citation>
    <scope>NUCLEOTIDE SEQUENCE [LARGE SCALE GENOMIC DNA]</scope>
    <source>
        <strain evidence="6 7">CENA369</strain>
    </source>
</reference>
<evidence type="ECO:0000256" key="2">
    <source>
        <dbReference type="SAM" id="MobiDB-lite"/>
    </source>
</evidence>
<feature type="domain" description="DUF4082" evidence="4">
    <location>
        <begin position="930"/>
        <end position="1076"/>
    </location>
</feature>
<keyword evidence="7" id="KW-1185">Reference proteome</keyword>
<sequence>MNRLIRMIIPLLLTAVLAVGLNVGFQPLIQRVLAADPCASPANSIVAENCKAGNPSTEWDISGDGDTSIQGFATDISVNRGNTISFKIKTTATNYRLDIYRMGYYSGNGARKVATVQVNQSQNQPNCLTNAASGLIDCGNWAVSTSWAVPATATSGVYFAKAVRPDTGGASHIPFIVRDDASTSDVLFQTSDTTWQAYNTYGGNSLYIGGPGTNPPRAYKVSYNRPFNSRVVDGATDWFFNAEYPLVRWLEANGYNVSYFTGVDSDRRGNLIGNHKVFLSVGHDEYWSAAQRANVETARNGGTHLGFFSGNEIFWKTRWENSIDSSATPYRTLVSYKETHANAVIDPKDPPTWTGSWRDARFSPPGDGGLPENALSGTIFTVNCCTYGISVPAADGKMRFWRNTNIATQAAGATANLPNGTLGAEWDEDLDNGFRPPGLIRLSSTTVEVPQRLTDNGSNYGSGTATHHLTLYKHSSGALVFGSGTYQWSWGLDSKHDNGSAAPDPRMQQASVNLFADMGVQPATLQNGLLSATASGDTTKPTSTITSPTAGTTVQSGGQVTITGTATDMGGGVIGGVEVSVDGGTTWHPASGRANWTFTWRANTSGSVTIKSRAIDDSGNIESPGASVTITIGTRTCPCSIWDNTATPTVAADSDTSAVDVGVKFRSDVNGYISGIRFYKGSGNTGTHVGTLWSNTGTQLARATFTNETTSGWQQVNFDTPVGITANTVYVASYHTNVGHYAADGGFFATSGVDNLPLHALSNGENGANGVYIYSSTPAFPNSTYQSSNYWVDVVFTTTTVTDTTPPTVSAITPSSGATGVSVGSSVTATFSEAIDSSTVNTDTFQLRGANNVLVAANVTYNTSSRTATLTPSSPLTASTTYTATVKGGSTDPRVKDQAGNALAANFTWSFTTAAGTTTPVTSSIWNNTTTPAVVADPDNTAIEVGVKFRSDVNGSIKGIRFYKSTSNTGTHVGTLWSSTGTQLARATFTNETASGWQQVNFTTPIAITANTTYVASYHTNVGHYSVDEGYFTNAGVDNPPLHALSNAVSGGNGVYNYSSTPAFPNSTYQSSNYWVDVLFATN</sequence>
<evidence type="ECO:0000256" key="1">
    <source>
        <dbReference type="ARBA" id="ARBA00022729"/>
    </source>
</evidence>
<evidence type="ECO:0000313" key="7">
    <source>
        <dbReference type="Proteomes" id="UP000662314"/>
    </source>
</evidence>
<dbReference type="InterPro" id="IPR025141">
    <property type="entry name" value="DUF4082"/>
</dbReference>
<comment type="caution">
    <text evidence="6">The sequence shown here is derived from an EMBL/GenBank/DDBJ whole genome shotgun (WGS) entry which is preliminary data.</text>
</comment>